<protein>
    <submittedName>
        <fullName evidence="2">PEBP-like protein</fullName>
    </submittedName>
</protein>
<name>A0A2T2PA28_CORCC</name>
<dbReference type="EMBL" id="KZ678128">
    <property type="protein sequence ID" value="PSN74495.1"/>
    <property type="molecule type" value="Genomic_DNA"/>
</dbReference>
<evidence type="ECO:0000256" key="1">
    <source>
        <dbReference type="SAM" id="SignalP"/>
    </source>
</evidence>
<dbReference type="GO" id="GO:0030162">
    <property type="term" value="P:regulation of proteolysis"/>
    <property type="evidence" value="ECO:0007669"/>
    <property type="project" value="TreeGrafter"/>
</dbReference>
<dbReference type="Gene3D" id="3.90.280.10">
    <property type="entry name" value="PEBP-like"/>
    <property type="match status" value="1"/>
</dbReference>
<dbReference type="OrthoDB" id="2506647at2759"/>
<sequence>MFFAASSVLLAALAGVAQAQTPQGFKPAVNTKLDVMFNTSMVMEPGQLLTKAATASQPQIAVSDAKADQTYVFMMVDLDVPPMGGGNGTRRTLLHAMNTGFKATQQSMGGAMLLATTDKGPATYIGPSPPPQDTIPHRYVEMLFKQPESLQVSATDFANSQSRIGFDVESFVKENNLGEPLAANFFTVDGRAKGGASASGTAASSGGMPQNTVQPFTGAGRKLDVSFELVAGLTGLLAFLGV</sequence>
<accession>A0A2T2PA28</accession>
<gene>
    <name evidence="2" type="ORF">BS50DRAFT_17749</name>
</gene>
<reference evidence="2 3" key="1">
    <citation type="journal article" date="2018" name="Front. Microbiol.">
        <title>Genome-Wide Analysis of Corynespora cassiicola Leaf Fall Disease Putative Effectors.</title>
        <authorList>
            <person name="Lopez D."/>
            <person name="Ribeiro S."/>
            <person name="Label P."/>
            <person name="Fumanal B."/>
            <person name="Venisse J.S."/>
            <person name="Kohler A."/>
            <person name="de Oliveira R.R."/>
            <person name="Labutti K."/>
            <person name="Lipzen A."/>
            <person name="Lail K."/>
            <person name="Bauer D."/>
            <person name="Ohm R.A."/>
            <person name="Barry K.W."/>
            <person name="Spatafora J."/>
            <person name="Grigoriev I.V."/>
            <person name="Martin F.M."/>
            <person name="Pujade-Renaud V."/>
        </authorList>
    </citation>
    <scope>NUCLEOTIDE SEQUENCE [LARGE SCALE GENOMIC DNA]</scope>
    <source>
        <strain evidence="2 3">Philippines</strain>
    </source>
</reference>
<keyword evidence="1" id="KW-0732">Signal</keyword>
<keyword evidence="3" id="KW-1185">Reference proteome</keyword>
<dbReference type="GO" id="GO:0046578">
    <property type="term" value="P:regulation of Ras protein signal transduction"/>
    <property type="evidence" value="ECO:0007669"/>
    <property type="project" value="TreeGrafter"/>
</dbReference>
<feature type="chain" id="PRO_5015667728" evidence="1">
    <location>
        <begin position="20"/>
        <end position="242"/>
    </location>
</feature>
<dbReference type="Proteomes" id="UP000240883">
    <property type="component" value="Unassembled WGS sequence"/>
</dbReference>
<dbReference type="PANTHER" id="PTHR11362:SF141">
    <property type="entry name" value="PHOSPHATIDYLETHANOLAMINE-BINDING PROTEIN"/>
    <property type="match status" value="1"/>
</dbReference>
<dbReference type="InterPro" id="IPR036610">
    <property type="entry name" value="PEBP-like_sf"/>
</dbReference>
<dbReference type="AlphaFoldDB" id="A0A2T2PA28"/>
<dbReference type="GO" id="GO:0030414">
    <property type="term" value="F:peptidase inhibitor activity"/>
    <property type="evidence" value="ECO:0007669"/>
    <property type="project" value="TreeGrafter"/>
</dbReference>
<dbReference type="SUPFAM" id="SSF49777">
    <property type="entry name" value="PEBP-like"/>
    <property type="match status" value="1"/>
</dbReference>
<dbReference type="GO" id="GO:0005543">
    <property type="term" value="F:phospholipid binding"/>
    <property type="evidence" value="ECO:0007669"/>
    <property type="project" value="TreeGrafter"/>
</dbReference>
<proteinExistence type="predicted"/>
<dbReference type="CDD" id="cd00866">
    <property type="entry name" value="PEBP_euk"/>
    <property type="match status" value="1"/>
</dbReference>
<organism evidence="2 3">
    <name type="scientific">Corynespora cassiicola Philippines</name>
    <dbReference type="NCBI Taxonomy" id="1448308"/>
    <lineage>
        <taxon>Eukaryota</taxon>
        <taxon>Fungi</taxon>
        <taxon>Dikarya</taxon>
        <taxon>Ascomycota</taxon>
        <taxon>Pezizomycotina</taxon>
        <taxon>Dothideomycetes</taxon>
        <taxon>Pleosporomycetidae</taxon>
        <taxon>Pleosporales</taxon>
        <taxon>Corynesporascaceae</taxon>
        <taxon>Corynespora</taxon>
    </lineage>
</organism>
<feature type="signal peptide" evidence="1">
    <location>
        <begin position="1"/>
        <end position="19"/>
    </location>
</feature>
<dbReference type="InterPro" id="IPR008914">
    <property type="entry name" value="PEBP"/>
</dbReference>
<dbReference type="STRING" id="1448308.A0A2T2PA28"/>
<evidence type="ECO:0000313" key="3">
    <source>
        <dbReference type="Proteomes" id="UP000240883"/>
    </source>
</evidence>
<dbReference type="PANTHER" id="PTHR11362">
    <property type="entry name" value="PHOSPHATIDYLETHANOLAMINE-BINDING PROTEIN"/>
    <property type="match status" value="1"/>
</dbReference>
<dbReference type="Pfam" id="PF01161">
    <property type="entry name" value="PBP"/>
    <property type="match status" value="1"/>
</dbReference>
<dbReference type="InterPro" id="IPR035810">
    <property type="entry name" value="PEBP_euk"/>
</dbReference>
<evidence type="ECO:0000313" key="2">
    <source>
        <dbReference type="EMBL" id="PSN74495.1"/>
    </source>
</evidence>